<sequence>MPMSSSTTVANAGSSMNMSMLTPHTLMKLDHQVTNIPGETMLTTHIIDKRENPPTEIAVDILVDNKFISYEDCTIPQMFKVQASEIVRALENKSIIQGLIKLSTPHHRIPTAQQPFLISQLDLPLLETPLSLEYLTARDSIVSVTIEYALSPHQIDNIIDRMKQKREERKEFESHMQDLELVRQASSRTAIEASKSTITSDDEVPIHVARVRTNIRKATGSSRISNDDKSKALVWLTEQVVAKDGYALFNRFRGSDKAQNPDIVKMWLFISDLASEYLHKPMHIPNITSEIKITKKMLFESLAIHETTMNTILRAASLVHKYGEHGSHASLDVIARLTKVVPIDRANGSMPEG</sequence>
<evidence type="ECO:0000313" key="2">
    <source>
        <dbReference type="EMBL" id="KAJ3831079.1"/>
    </source>
</evidence>
<evidence type="ECO:0000256" key="1">
    <source>
        <dbReference type="SAM" id="Coils"/>
    </source>
</evidence>
<accession>A0AA38NUY0</accession>
<keyword evidence="1" id="KW-0175">Coiled coil</keyword>
<reference evidence="2" key="1">
    <citation type="submission" date="2022-08" db="EMBL/GenBank/DDBJ databases">
        <authorList>
            <consortium name="DOE Joint Genome Institute"/>
            <person name="Min B."/>
            <person name="Riley R."/>
            <person name="Sierra-Patev S."/>
            <person name="Naranjo-Ortiz M."/>
            <person name="Looney B."/>
            <person name="Konkel Z."/>
            <person name="Slot J.C."/>
            <person name="Sakamoto Y."/>
            <person name="Steenwyk J.L."/>
            <person name="Rokas A."/>
            <person name="Carro J."/>
            <person name="Camarero S."/>
            <person name="Ferreira P."/>
            <person name="Molpeceres G."/>
            <person name="Ruiz-Duenas F.J."/>
            <person name="Serrano A."/>
            <person name="Henrissat B."/>
            <person name="Drula E."/>
            <person name="Hughes K.W."/>
            <person name="Mata J.L."/>
            <person name="Ishikawa N.K."/>
            <person name="Vargas-Isla R."/>
            <person name="Ushijima S."/>
            <person name="Smith C.A."/>
            <person name="Ahrendt S."/>
            <person name="Andreopoulos W."/>
            <person name="He G."/>
            <person name="Labutti K."/>
            <person name="Lipzen A."/>
            <person name="Ng V."/>
            <person name="Sandor L."/>
            <person name="Barry K."/>
            <person name="Martinez A.T."/>
            <person name="Xiao Y."/>
            <person name="Gibbons J.G."/>
            <person name="Terashima K."/>
            <person name="Hibbett D.S."/>
            <person name="Grigoriev I.V."/>
        </authorList>
    </citation>
    <scope>NUCLEOTIDE SEQUENCE</scope>
    <source>
        <strain evidence="2">TFB9207</strain>
    </source>
</reference>
<dbReference type="EMBL" id="MU807831">
    <property type="protein sequence ID" value="KAJ3831079.1"/>
    <property type="molecule type" value="Genomic_DNA"/>
</dbReference>
<gene>
    <name evidence="2" type="ORF">F5878DRAFT_667950</name>
</gene>
<evidence type="ECO:0000313" key="3">
    <source>
        <dbReference type="Proteomes" id="UP001163846"/>
    </source>
</evidence>
<protein>
    <submittedName>
        <fullName evidence="2">Uncharacterized protein</fullName>
    </submittedName>
</protein>
<name>A0AA38NUY0_9AGAR</name>
<keyword evidence="3" id="KW-1185">Reference proteome</keyword>
<organism evidence="2 3">
    <name type="scientific">Lentinula raphanica</name>
    <dbReference type="NCBI Taxonomy" id="153919"/>
    <lineage>
        <taxon>Eukaryota</taxon>
        <taxon>Fungi</taxon>
        <taxon>Dikarya</taxon>
        <taxon>Basidiomycota</taxon>
        <taxon>Agaricomycotina</taxon>
        <taxon>Agaricomycetes</taxon>
        <taxon>Agaricomycetidae</taxon>
        <taxon>Agaricales</taxon>
        <taxon>Marasmiineae</taxon>
        <taxon>Omphalotaceae</taxon>
        <taxon>Lentinula</taxon>
    </lineage>
</organism>
<proteinExistence type="predicted"/>
<dbReference type="Proteomes" id="UP001163846">
    <property type="component" value="Unassembled WGS sequence"/>
</dbReference>
<comment type="caution">
    <text evidence="2">The sequence shown here is derived from an EMBL/GenBank/DDBJ whole genome shotgun (WGS) entry which is preliminary data.</text>
</comment>
<feature type="coiled-coil region" evidence="1">
    <location>
        <begin position="155"/>
        <end position="182"/>
    </location>
</feature>
<dbReference type="AlphaFoldDB" id="A0AA38NUY0"/>